<reference evidence="2" key="1">
    <citation type="journal article" date="2020" name="Stud. Mycol.">
        <title>101 Dothideomycetes genomes: a test case for predicting lifestyles and emergence of pathogens.</title>
        <authorList>
            <person name="Haridas S."/>
            <person name="Albert R."/>
            <person name="Binder M."/>
            <person name="Bloem J."/>
            <person name="Labutti K."/>
            <person name="Salamov A."/>
            <person name="Andreopoulos B."/>
            <person name="Baker S."/>
            <person name="Barry K."/>
            <person name="Bills G."/>
            <person name="Bluhm B."/>
            <person name="Cannon C."/>
            <person name="Castanera R."/>
            <person name="Culley D."/>
            <person name="Daum C."/>
            <person name="Ezra D."/>
            <person name="Gonzalez J."/>
            <person name="Henrissat B."/>
            <person name="Kuo A."/>
            <person name="Liang C."/>
            <person name="Lipzen A."/>
            <person name="Lutzoni F."/>
            <person name="Magnuson J."/>
            <person name="Mondo S."/>
            <person name="Nolan M."/>
            <person name="Ohm R."/>
            <person name="Pangilinan J."/>
            <person name="Park H.-J."/>
            <person name="Ramirez L."/>
            <person name="Alfaro M."/>
            <person name="Sun H."/>
            <person name="Tritt A."/>
            <person name="Yoshinaga Y."/>
            <person name="Zwiers L.-H."/>
            <person name="Turgeon B."/>
            <person name="Goodwin S."/>
            <person name="Spatafora J."/>
            <person name="Crous P."/>
            <person name="Grigoriev I."/>
        </authorList>
    </citation>
    <scope>NUCLEOTIDE SEQUENCE</scope>
    <source>
        <strain evidence="2">CBS 119925</strain>
    </source>
</reference>
<keyword evidence="1" id="KW-0812">Transmembrane</keyword>
<keyword evidence="1" id="KW-0472">Membrane</keyword>
<protein>
    <submittedName>
        <fullName evidence="2">Uncharacterized protein</fullName>
    </submittedName>
</protein>
<evidence type="ECO:0000313" key="2">
    <source>
        <dbReference type="EMBL" id="KAF2751918.1"/>
    </source>
</evidence>
<keyword evidence="1" id="KW-1133">Transmembrane helix</keyword>
<name>A0A6A6VMU6_9PLEO</name>
<gene>
    <name evidence="2" type="ORF">M011DRAFT_491409</name>
</gene>
<dbReference type="AlphaFoldDB" id="A0A6A6VMU6"/>
<dbReference type="EMBL" id="MU006561">
    <property type="protein sequence ID" value="KAF2751918.1"/>
    <property type="molecule type" value="Genomic_DNA"/>
</dbReference>
<organism evidence="2 3">
    <name type="scientific">Sporormia fimetaria CBS 119925</name>
    <dbReference type="NCBI Taxonomy" id="1340428"/>
    <lineage>
        <taxon>Eukaryota</taxon>
        <taxon>Fungi</taxon>
        <taxon>Dikarya</taxon>
        <taxon>Ascomycota</taxon>
        <taxon>Pezizomycotina</taxon>
        <taxon>Dothideomycetes</taxon>
        <taxon>Pleosporomycetidae</taxon>
        <taxon>Pleosporales</taxon>
        <taxon>Sporormiaceae</taxon>
        <taxon>Sporormia</taxon>
    </lineage>
</organism>
<evidence type="ECO:0000256" key="1">
    <source>
        <dbReference type="SAM" id="Phobius"/>
    </source>
</evidence>
<proteinExistence type="predicted"/>
<keyword evidence="3" id="KW-1185">Reference proteome</keyword>
<accession>A0A6A6VMU6</accession>
<dbReference type="OrthoDB" id="4140442at2759"/>
<evidence type="ECO:0000313" key="3">
    <source>
        <dbReference type="Proteomes" id="UP000799440"/>
    </source>
</evidence>
<feature type="transmembrane region" description="Helical" evidence="1">
    <location>
        <begin position="98"/>
        <end position="118"/>
    </location>
</feature>
<feature type="transmembrane region" description="Helical" evidence="1">
    <location>
        <begin position="130"/>
        <end position="151"/>
    </location>
</feature>
<dbReference type="Proteomes" id="UP000799440">
    <property type="component" value="Unassembled WGS sequence"/>
</dbReference>
<sequence>MSFSRGFSSFLHQNAFRLPSSLRVAFCSARSHPTPARLSQVLRTPLFRQYARPSHVVLRGTPARTGSSQEYFLRDSVMRAVVNTKHPAVLYRAPDRRLYMLGVYGLAFSLVAGGLWTLRFRYQLPEGLPFFVGPTYVVVAFLMLGIAGYIFSAPVARCTSIELIPSTISRTPVQLRIKVRSLPFLNDQVIIADLNQVSVAEKLNPVTLELLEADRARHQSLSEGLENYGLINYGWEVSARWIEQKWTSFFLRFKFAVLRFGIVKLKVNDEKWKVDCSGFLLEDGQAIDRLVVVE</sequence>